<protein>
    <submittedName>
        <fullName evidence="2">Uncharacterized protein</fullName>
    </submittedName>
</protein>
<keyword evidence="3" id="KW-1185">Reference proteome</keyword>
<accession>A0AAQ3PCC0</accession>
<evidence type="ECO:0000313" key="2">
    <source>
        <dbReference type="EMBL" id="WVZ26231.1"/>
    </source>
</evidence>
<proteinExistence type="predicted"/>
<reference evidence="2 3" key="1">
    <citation type="journal article" date="2023" name="Life. Sci Alliance">
        <title>Evolutionary insights into 3D genome organization and epigenetic landscape of Vigna mungo.</title>
        <authorList>
            <person name="Junaid A."/>
            <person name="Singh B."/>
            <person name="Bhatia S."/>
        </authorList>
    </citation>
    <scope>NUCLEOTIDE SEQUENCE [LARGE SCALE GENOMIC DNA]</scope>
    <source>
        <strain evidence="2">Urdbean</strain>
    </source>
</reference>
<feature type="compositionally biased region" description="Polar residues" evidence="1">
    <location>
        <begin position="49"/>
        <end position="59"/>
    </location>
</feature>
<dbReference type="Proteomes" id="UP001374535">
    <property type="component" value="Chromosome 1"/>
</dbReference>
<dbReference type="EMBL" id="CP144700">
    <property type="protein sequence ID" value="WVZ26231.1"/>
    <property type="molecule type" value="Genomic_DNA"/>
</dbReference>
<gene>
    <name evidence="2" type="ORF">V8G54_004775</name>
</gene>
<evidence type="ECO:0000256" key="1">
    <source>
        <dbReference type="SAM" id="MobiDB-lite"/>
    </source>
</evidence>
<evidence type="ECO:0000313" key="3">
    <source>
        <dbReference type="Proteomes" id="UP001374535"/>
    </source>
</evidence>
<dbReference type="AlphaFoldDB" id="A0AAQ3PCC0"/>
<organism evidence="2 3">
    <name type="scientific">Vigna mungo</name>
    <name type="common">Black gram</name>
    <name type="synonym">Phaseolus mungo</name>
    <dbReference type="NCBI Taxonomy" id="3915"/>
    <lineage>
        <taxon>Eukaryota</taxon>
        <taxon>Viridiplantae</taxon>
        <taxon>Streptophyta</taxon>
        <taxon>Embryophyta</taxon>
        <taxon>Tracheophyta</taxon>
        <taxon>Spermatophyta</taxon>
        <taxon>Magnoliopsida</taxon>
        <taxon>eudicotyledons</taxon>
        <taxon>Gunneridae</taxon>
        <taxon>Pentapetalae</taxon>
        <taxon>rosids</taxon>
        <taxon>fabids</taxon>
        <taxon>Fabales</taxon>
        <taxon>Fabaceae</taxon>
        <taxon>Papilionoideae</taxon>
        <taxon>50 kb inversion clade</taxon>
        <taxon>NPAAA clade</taxon>
        <taxon>indigoferoid/millettioid clade</taxon>
        <taxon>Phaseoleae</taxon>
        <taxon>Vigna</taxon>
    </lineage>
</organism>
<sequence length="102" mass="11263">MFIFSSNQTSTTTTPSTSIRQHCTMFVPNCRTTIHLHYAPSAAMTTCTKSETHQTLNRTSPPPQPCSFNHDGACRKISNQNHDSPLRTLIMSSFSLNSKSAS</sequence>
<feature type="region of interest" description="Disordered" evidence="1">
    <location>
        <begin position="49"/>
        <end position="72"/>
    </location>
</feature>
<name>A0AAQ3PCC0_VIGMU</name>